<comment type="caution">
    <text evidence="2">The sequence shown here is derived from an EMBL/GenBank/DDBJ whole genome shotgun (WGS) entry which is preliminary data.</text>
</comment>
<evidence type="ECO:0000313" key="2">
    <source>
        <dbReference type="EMBL" id="OWY93604.1"/>
    </source>
</evidence>
<organism evidence="2 3">
    <name type="scientific">Phytophthora megakarya</name>
    <dbReference type="NCBI Taxonomy" id="4795"/>
    <lineage>
        <taxon>Eukaryota</taxon>
        <taxon>Sar</taxon>
        <taxon>Stramenopiles</taxon>
        <taxon>Oomycota</taxon>
        <taxon>Peronosporomycetes</taxon>
        <taxon>Peronosporales</taxon>
        <taxon>Peronosporaceae</taxon>
        <taxon>Phytophthora</taxon>
    </lineage>
</organism>
<evidence type="ECO:0000256" key="1">
    <source>
        <dbReference type="SAM" id="MobiDB-lite"/>
    </source>
</evidence>
<proteinExistence type="predicted"/>
<dbReference type="AlphaFoldDB" id="A0A225UKE7"/>
<accession>A0A225UKE7</accession>
<keyword evidence="3" id="KW-1185">Reference proteome</keyword>
<sequence length="124" mass="14443">MMEFMQMEPTFSDGVQSLQTVQKSMKVAVTHIRMMCNTTNDKTFWRNTSESNRRSCSEEAAQSEGANKYDLDGTNTVHIQSHRRVLYASMRRQEKYCYAKSIFERVMEQLADMSSLDFFVALEN</sequence>
<gene>
    <name evidence="2" type="ORF">PHMEG_00036935</name>
</gene>
<dbReference type="Proteomes" id="UP000198211">
    <property type="component" value="Unassembled WGS sequence"/>
</dbReference>
<feature type="region of interest" description="Disordered" evidence="1">
    <location>
        <begin position="50"/>
        <end position="69"/>
    </location>
</feature>
<evidence type="ECO:0000313" key="3">
    <source>
        <dbReference type="Proteomes" id="UP000198211"/>
    </source>
</evidence>
<reference evidence="3" key="1">
    <citation type="submission" date="2017-03" db="EMBL/GenBank/DDBJ databases">
        <title>Phytopthora megakarya and P. palmivora, two closely related causual agents of cacao black pod achieved similar genome size and gene model numbers by different mechanisms.</title>
        <authorList>
            <person name="Ali S."/>
            <person name="Shao J."/>
            <person name="Larry D.J."/>
            <person name="Kronmiller B."/>
            <person name="Shen D."/>
            <person name="Strem M.D."/>
            <person name="Melnick R.L."/>
            <person name="Guiltinan M.J."/>
            <person name="Tyler B.M."/>
            <person name="Meinhardt L.W."/>
            <person name="Bailey B.A."/>
        </authorList>
    </citation>
    <scope>NUCLEOTIDE SEQUENCE [LARGE SCALE GENOMIC DNA]</scope>
    <source>
        <strain evidence="3">zdho120</strain>
    </source>
</reference>
<dbReference type="EMBL" id="NBNE01015777">
    <property type="protein sequence ID" value="OWY93604.1"/>
    <property type="molecule type" value="Genomic_DNA"/>
</dbReference>
<protein>
    <submittedName>
        <fullName evidence="2">Uncharacterized protein</fullName>
    </submittedName>
</protein>
<name>A0A225UKE7_9STRA</name>